<proteinExistence type="predicted"/>
<sequence>MNHVPLSDELERIGREIVDSAYRVHKELGPGLLESVYEECMIYDLRRKGLKVDEQVYVSIEFDGQVLTRNKLRIDMLVEDEVIVENKAVVEMNPLFQSQILTYLKLSKKRLGYLINYNVPLIKNGIKRFVV</sequence>
<dbReference type="EMBL" id="CAAHFH010000002">
    <property type="protein sequence ID" value="VGO21470.1"/>
    <property type="molecule type" value="Genomic_DNA"/>
</dbReference>
<organism evidence="1 2">
    <name type="scientific">Pontiella sulfatireligans</name>
    <dbReference type="NCBI Taxonomy" id="2750658"/>
    <lineage>
        <taxon>Bacteria</taxon>
        <taxon>Pseudomonadati</taxon>
        <taxon>Kiritimatiellota</taxon>
        <taxon>Kiritimatiellia</taxon>
        <taxon>Kiritimatiellales</taxon>
        <taxon>Pontiellaceae</taxon>
        <taxon>Pontiella</taxon>
    </lineage>
</organism>
<evidence type="ECO:0000313" key="1">
    <source>
        <dbReference type="EMBL" id="VGO21470.1"/>
    </source>
</evidence>
<dbReference type="Pfam" id="PF13366">
    <property type="entry name" value="PDDEXK_3"/>
    <property type="match status" value="1"/>
</dbReference>
<gene>
    <name evidence="1" type="ORF">SCARR_03544</name>
</gene>
<evidence type="ECO:0008006" key="3">
    <source>
        <dbReference type="Google" id="ProtNLM"/>
    </source>
</evidence>
<dbReference type="NCBIfam" id="TIGR04256">
    <property type="entry name" value="GxxExxY"/>
    <property type="match status" value="1"/>
</dbReference>
<dbReference type="InterPro" id="IPR026350">
    <property type="entry name" value="GxxExxY"/>
</dbReference>
<evidence type="ECO:0000313" key="2">
    <source>
        <dbReference type="Proteomes" id="UP000346198"/>
    </source>
</evidence>
<reference evidence="1 2" key="1">
    <citation type="submission" date="2019-04" db="EMBL/GenBank/DDBJ databases">
        <authorList>
            <person name="Van Vliet M D."/>
        </authorList>
    </citation>
    <scope>NUCLEOTIDE SEQUENCE [LARGE SCALE GENOMIC DNA]</scope>
    <source>
        <strain evidence="1 2">F21</strain>
    </source>
</reference>
<accession>A0A6C2UMH1</accession>
<dbReference type="AlphaFoldDB" id="A0A6C2UMH1"/>
<keyword evidence="2" id="KW-1185">Reference proteome</keyword>
<dbReference type="RefSeq" id="WP_136062928.1">
    <property type="nucleotide sequence ID" value="NZ_CAAHFH010000002.1"/>
</dbReference>
<name>A0A6C2UMH1_9BACT</name>
<protein>
    <recommendedName>
        <fullName evidence="3">GxxExxY protein</fullName>
    </recommendedName>
</protein>
<dbReference type="Proteomes" id="UP000346198">
    <property type="component" value="Unassembled WGS sequence"/>
</dbReference>